<dbReference type="InterPro" id="IPR001296">
    <property type="entry name" value="Glyco_trans_1"/>
</dbReference>
<name>A0A562SXI5_9HYPH</name>
<dbReference type="Proteomes" id="UP000320593">
    <property type="component" value="Unassembled WGS sequence"/>
</dbReference>
<dbReference type="EMBL" id="VLLF01000006">
    <property type="protein sequence ID" value="TWI86019.1"/>
    <property type="molecule type" value="Genomic_DNA"/>
</dbReference>
<gene>
    <name evidence="2" type="ORF">JM93_02726</name>
</gene>
<keyword evidence="2" id="KW-0808">Transferase</keyword>
<sequence length="1047" mass="117288">MSLNIQIHRNLKPLFISDFLRVNHIEYNPYKSFQNNIAEVVGTWFRPVLEEVFSGPMQTGLWSEDATDLGERSISMPVRQIYEMYGCTVSFSGWVKLYKEEACQELLEVLAPITSDRLIVGFEIPPILVDALNKLAVPYVSFAIHPLRFMPDYLFSLQSNAIKAEDISEFAVPRENLEFGAQLRTARTQKDPLLPFNQNSAALFGQVSNDAALIGANGQIRLQDFEQEIDQLCRSHQTVYFKPHPYAQDARQQIEFLAKFGNIVAINVDAYKLMSSPNINAVAAQTSSILSEAPYFRKKPIPFGAHWQDQSAEPAYDIGSLSRAFWEQLLHPSRDTSTSNTTPLPKALRNEFSIKKLLGISWSDRGLLEGVNPLAPELSFNTEVVFGNSKQARQMRLGDAWYPGLADHCWTDAGDCRLHLKFPSGVSADCEIELTVMAMATPESPVICDFVIHDEVAPSIMRREKFENLETRSIRIPVLAHQIPALGDLVMELDISGGNSPNSIDPNNHDRRRLALMVQTIRLLPAKCGEPVHQNKTIEAKYLSPASPLLVNGWNFDGGTLTFTEQASLAFYYQKTPDTDQTLVIELDTKAAISASQSALVRIATSEAELATQRVICSGQSASKLNIPLKRGWLQNQTVISVTIEPEGATFHARAISFRSVLDSNYPEKTPAIANVLGPHRIETGLAVMTRNVCSALGKAHAASSKVEDYAPPSLLNLNNSEHLENAKYPSPGASKTSDVSIFCGDVRRISRLIETGGTGFLKDRYNICYGAWELENLPEYLADTRDIQEYWGLSQFIADAARKKMNIPVKAMPIPVSIHYPSKLVPREYFGIPDRTFSFLFTFSVDSTLTRKNPHAVYSSFRKAFEDNDKSVSLIFKCMKRPGQHIFQREYDEFLAEIAADSRVVLLDGIYNKDDLANLYLACDAFVSLHRAEGFGLTMAEAMGYGKPTIGTGYSGNLDFMSPQNACLVDYELLEMTGNEYHHQKQRWAEPNIEHAAHFMRKLKDDGVFRERVARAGKQTIVAEFSNFATGKRMLNRIQEIRQQFP</sequence>
<keyword evidence="3" id="KW-1185">Reference proteome</keyword>
<feature type="domain" description="Glycosyl transferase family 1" evidence="1">
    <location>
        <begin position="905"/>
        <end position="964"/>
    </location>
</feature>
<dbReference type="RefSeq" id="WP_145344154.1">
    <property type="nucleotide sequence ID" value="NZ_SMLY01000083.1"/>
</dbReference>
<dbReference type="OrthoDB" id="118340at2"/>
<organism evidence="2 3">
    <name type="scientific">Roseibium hamelinense</name>
    <dbReference type="NCBI Taxonomy" id="150831"/>
    <lineage>
        <taxon>Bacteria</taxon>
        <taxon>Pseudomonadati</taxon>
        <taxon>Pseudomonadota</taxon>
        <taxon>Alphaproteobacteria</taxon>
        <taxon>Hyphomicrobiales</taxon>
        <taxon>Stappiaceae</taxon>
        <taxon>Roseibium</taxon>
    </lineage>
</organism>
<dbReference type="Gene3D" id="3.40.50.2000">
    <property type="entry name" value="Glycogen Phosphorylase B"/>
    <property type="match status" value="1"/>
</dbReference>
<evidence type="ECO:0000313" key="2">
    <source>
        <dbReference type="EMBL" id="TWI86019.1"/>
    </source>
</evidence>
<protein>
    <submittedName>
        <fullName evidence="2">Glycosyl transferase family 1</fullName>
    </submittedName>
</protein>
<reference evidence="2 3" key="1">
    <citation type="submission" date="2019-07" db="EMBL/GenBank/DDBJ databases">
        <title>Genomic Encyclopedia of Archaeal and Bacterial Type Strains, Phase II (KMG-II): from individual species to whole genera.</title>
        <authorList>
            <person name="Goeker M."/>
        </authorList>
    </citation>
    <scope>NUCLEOTIDE SEQUENCE [LARGE SCALE GENOMIC DNA]</scope>
    <source>
        <strain evidence="2 3">ATCC BAA-252</strain>
    </source>
</reference>
<dbReference type="SUPFAM" id="SSF53756">
    <property type="entry name" value="UDP-Glycosyltransferase/glycogen phosphorylase"/>
    <property type="match status" value="1"/>
</dbReference>
<proteinExistence type="predicted"/>
<comment type="caution">
    <text evidence="2">The sequence shown here is derived from an EMBL/GenBank/DDBJ whole genome shotgun (WGS) entry which is preliminary data.</text>
</comment>
<dbReference type="Pfam" id="PF00534">
    <property type="entry name" value="Glycos_transf_1"/>
    <property type="match status" value="1"/>
</dbReference>
<dbReference type="PANTHER" id="PTHR46656:SF3">
    <property type="entry name" value="PUTATIVE-RELATED"/>
    <property type="match status" value="1"/>
</dbReference>
<evidence type="ECO:0000313" key="3">
    <source>
        <dbReference type="Proteomes" id="UP000320593"/>
    </source>
</evidence>
<accession>A0A562SXI5</accession>
<dbReference type="PANTHER" id="PTHR46656">
    <property type="entry name" value="PUTATIVE-RELATED"/>
    <property type="match status" value="1"/>
</dbReference>
<dbReference type="AlphaFoldDB" id="A0A562SXI5"/>
<evidence type="ECO:0000259" key="1">
    <source>
        <dbReference type="Pfam" id="PF00534"/>
    </source>
</evidence>
<dbReference type="GO" id="GO:0016757">
    <property type="term" value="F:glycosyltransferase activity"/>
    <property type="evidence" value="ECO:0007669"/>
    <property type="project" value="InterPro"/>
</dbReference>